<evidence type="ECO:0000313" key="8">
    <source>
        <dbReference type="Proteomes" id="UP000230842"/>
    </source>
</evidence>
<dbReference type="InterPro" id="IPR004113">
    <property type="entry name" value="FAD-bd_oxidored_4_C"/>
</dbReference>
<dbReference type="Gene3D" id="1.10.45.10">
    <property type="entry name" value="Vanillyl-alcohol Oxidase, Chain A, domain 4"/>
    <property type="match status" value="1"/>
</dbReference>
<dbReference type="PROSITE" id="PS51387">
    <property type="entry name" value="FAD_PCMH"/>
    <property type="match status" value="1"/>
</dbReference>
<dbReference type="Gene3D" id="3.30.70.2740">
    <property type="match status" value="1"/>
</dbReference>
<comment type="cofactor">
    <cofactor evidence="1">
        <name>FAD</name>
        <dbReference type="ChEBI" id="CHEBI:57692"/>
    </cofactor>
</comment>
<organism evidence="7 8">
    <name type="scientific">Mumia flava</name>
    <dbReference type="NCBI Taxonomy" id="1348852"/>
    <lineage>
        <taxon>Bacteria</taxon>
        <taxon>Bacillati</taxon>
        <taxon>Actinomycetota</taxon>
        <taxon>Actinomycetes</taxon>
        <taxon>Propionibacteriales</taxon>
        <taxon>Nocardioidaceae</taxon>
        <taxon>Mumia</taxon>
    </lineage>
</organism>
<dbReference type="FunFam" id="1.10.45.10:FF:000001">
    <property type="entry name" value="D-lactate dehydrogenase mitochondrial"/>
    <property type="match status" value="1"/>
</dbReference>
<dbReference type="GO" id="GO:0071949">
    <property type="term" value="F:FAD binding"/>
    <property type="evidence" value="ECO:0007669"/>
    <property type="project" value="InterPro"/>
</dbReference>
<evidence type="ECO:0000256" key="5">
    <source>
        <dbReference type="ARBA" id="ARBA00023002"/>
    </source>
</evidence>
<accession>A0A2M9AR53</accession>
<dbReference type="InterPro" id="IPR016166">
    <property type="entry name" value="FAD-bd_PCMH"/>
</dbReference>
<dbReference type="InterPro" id="IPR016171">
    <property type="entry name" value="Vanillyl_alc_oxidase_C-sub2"/>
</dbReference>
<reference evidence="7 8" key="1">
    <citation type="submission" date="2017-11" db="EMBL/GenBank/DDBJ databases">
        <title>Genomic Encyclopedia of Archaeal and Bacterial Type Strains, Phase II (KMG-II): From Individual Species to Whole Genera.</title>
        <authorList>
            <person name="Goeker M."/>
        </authorList>
    </citation>
    <scope>NUCLEOTIDE SEQUENCE [LARGE SCALE GENOMIC DNA]</scope>
    <source>
        <strain evidence="7 8">DSM 27763</strain>
    </source>
</reference>
<dbReference type="SUPFAM" id="SSF55103">
    <property type="entry name" value="FAD-linked oxidases, C-terminal domain"/>
    <property type="match status" value="1"/>
</dbReference>
<evidence type="ECO:0000256" key="4">
    <source>
        <dbReference type="ARBA" id="ARBA00022827"/>
    </source>
</evidence>
<proteinExistence type="inferred from homology"/>
<evidence type="ECO:0000256" key="1">
    <source>
        <dbReference type="ARBA" id="ARBA00001974"/>
    </source>
</evidence>
<dbReference type="Pfam" id="PF01565">
    <property type="entry name" value="FAD_binding_4"/>
    <property type="match status" value="1"/>
</dbReference>
<comment type="caution">
    <text evidence="7">The sequence shown here is derived from an EMBL/GenBank/DDBJ whole genome shotgun (WGS) entry which is preliminary data.</text>
</comment>
<evidence type="ECO:0000259" key="6">
    <source>
        <dbReference type="PROSITE" id="PS51387"/>
    </source>
</evidence>
<gene>
    <name evidence="7" type="ORF">CLV56_4048</name>
</gene>
<dbReference type="Pfam" id="PF02913">
    <property type="entry name" value="FAD-oxidase_C"/>
    <property type="match status" value="1"/>
</dbReference>
<dbReference type="PANTHER" id="PTHR42934">
    <property type="entry name" value="GLYCOLATE OXIDASE SUBUNIT GLCD"/>
    <property type="match status" value="1"/>
</dbReference>
<evidence type="ECO:0000256" key="3">
    <source>
        <dbReference type="ARBA" id="ARBA00022630"/>
    </source>
</evidence>
<dbReference type="InterPro" id="IPR036318">
    <property type="entry name" value="FAD-bd_PCMH-like_sf"/>
</dbReference>
<keyword evidence="3" id="KW-0285">Flavoprotein</keyword>
<dbReference type="InterPro" id="IPR051914">
    <property type="entry name" value="FAD-linked_OxidoTrans_Type4"/>
</dbReference>
<dbReference type="FunFam" id="3.30.70.2740:FF:000001">
    <property type="entry name" value="D-lactate dehydrogenase mitochondrial"/>
    <property type="match status" value="1"/>
</dbReference>
<dbReference type="InterPro" id="IPR016164">
    <property type="entry name" value="FAD-linked_Oxase-like_C"/>
</dbReference>
<dbReference type="Proteomes" id="UP000230842">
    <property type="component" value="Unassembled WGS sequence"/>
</dbReference>
<dbReference type="InterPro" id="IPR016169">
    <property type="entry name" value="FAD-bd_PCMH_sub2"/>
</dbReference>
<dbReference type="AlphaFoldDB" id="A0A2M9AR53"/>
<dbReference type="InterPro" id="IPR006094">
    <property type="entry name" value="Oxid_FAD_bind_N"/>
</dbReference>
<sequence length="470" mass="49110">MATRPARTYCVPMSGPRHVEQLRSELGEAAVLTDPDRLASYRTDRAQFCDAGTPDAVVLARSTSDVATALRIATEHRVPVVAQGARSGLSGAANAISGGIVVALEKMDRILEIDPANRLVVTQPGVMNATLSRAVEDAGMFYPPDPSSWEFCTIGGNLATNSGGLCCVKYGVTTDYVLGLEVVLAGGEVLRTGRRTVKGVAGYDLARLFVGSEGTLGVITEATLRLRGAAARPVTMAATFGEVRHAADGVSAVVRSPVVPSLLELMDATCLRAVDEAFGLDFGTEVRALVLAQSDAGGAAGAAEIAEIEQVLRAAGALDVVVADNPAEADALLAARRGVLTAFERIGTTMIDDVCVPRDRIAALVEGIEVIAAKRDVLVGVVGHAGDGNFHPTVIFDEHDPEETERAQEAFRDIMLLGLDVGGTITGEHGVGVLKRDLLAREIGPVGLAVHRSLKEALDPLGLLNPGKVF</sequence>
<protein>
    <submittedName>
        <fullName evidence="7">Glycolate oxidase</fullName>
    </submittedName>
</protein>
<comment type="similarity">
    <text evidence="2">Belongs to the FAD-binding oxidoreductase/transferase type 4 family.</text>
</comment>
<keyword evidence="4" id="KW-0274">FAD</keyword>
<dbReference type="SUPFAM" id="SSF56176">
    <property type="entry name" value="FAD-binding/transporter-associated domain-like"/>
    <property type="match status" value="1"/>
</dbReference>
<name>A0A2M9AR53_9ACTN</name>
<feature type="domain" description="FAD-binding PCMH-type" evidence="6">
    <location>
        <begin position="50"/>
        <end position="229"/>
    </location>
</feature>
<keyword evidence="8" id="KW-1185">Reference proteome</keyword>
<dbReference type="Gene3D" id="3.30.465.10">
    <property type="match status" value="1"/>
</dbReference>
<dbReference type="GO" id="GO:0016491">
    <property type="term" value="F:oxidoreductase activity"/>
    <property type="evidence" value="ECO:0007669"/>
    <property type="project" value="UniProtKB-KW"/>
</dbReference>
<dbReference type="PANTHER" id="PTHR42934:SF2">
    <property type="entry name" value="GLYCOLATE OXIDASE SUBUNIT GLCD"/>
    <property type="match status" value="1"/>
</dbReference>
<evidence type="ECO:0000256" key="2">
    <source>
        <dbReference type="ARBA" id="ARBA00008000"/>
    </source>
</evidence>
<dbReference type="EMBL" id="PGEZ01000004">
    <property type="protein sequence ID" value="PJJ48172.1"/>
    <property type="molecule type" value="Genomic_DNA"/>
</dbReference>
<evidence type="ECO:0000313" key="7">
    <source>
        <dbReference type="EMBL" id="PJJ48172.1"/>
    </source>
</evidence>
<keyword evidence="5" id="KW-0560">Oxidoreductase</keyword>